<dbReference type="InterPro" id="IPR053134">
    <property type="entry name" value="RNA-dir_DNA_polymerase"/>
</dbReference>
<gene>
    <name evidence="2" type="ORF">ANIA_00536</name>
</gene>
<evidence type="ECO:0000259" key="1">
    <source>
        <dbReference type="Pfam" id="PF00078"/>
    </source>
</evidence>
<reference evidence="3" key="2">
    <citation type="journal article" date="2009" name="Fungal Genet. Biol.">
        <title>The 2008 update of the Aspergillus nidulans genome annotation: a community effort.</title>
        <authorList>
            <person name="Wortman J.R."/>
            <person name="Gilsenan J.M."/>
            <person name="Joardar V."/>
            <person name="Deegan J."/>
            <person name="Clutterbuck J."/>
            <person name="Andersen M.R."/>
            <person name="Archer D."/>
            <person name="Bencina M."/>
            <person name="Braus G."/>
            <person name="Coutinho P."/>
            <person name="von Dohren H."/>
            <person name="Doonan J."/>
            <person name="Driessen A.J."/>
            <person name="Durek P."/>
            <person name="Espeso E."/>
            <person name="Fekete E."/>
            <person name="Flipphi M."/>
            <person name="Estrada C.G."/>
            <person name="Geysens S."/>
            <person name="Goldman G."/>
            <person name="de Groot P.W."/>
            <person name="Hansen K."/>
            <person name="Harris S.D."/>
            <person name="Heinekamp T."/>
            <person name="Helmstaedt K."/>
            <person name="Henrissat B."/>
            <person name="Hofmann G."/>
            <person name="Homan T."/>
            <person name="Horio T."/>
            <person name="Horiuchi H."/>
            <person name="James S."/>
            <person name="Jones M."/>
            <person name="Karaffa L."/>
            <person name="Karanyi Z."/>
            <person name="Kato M."/>
            <person name="Keller N."/>
            <person name="Kelly D.E."/>
            <person name="Kiel J.A."/>
            <person name="Kim J.M."/>
            <person name="van der Klei I.J."/>
            <person name="Klis F.M."/>
            <person name="Kovalchuk A."/>
            <person name="Krasevec N."/>
            <person name="Kubicek C.P."/>
            <person name="Liu B."/>
            <person name="Maccabe A."/>
            <person name="Meyer V."/>
            <person name="Mirabito P."/>
            <person name="Miskei M."/>
            <person name="Mos M."/>
            <person name="Mullins J."/>
            <person name="Nelson D.R."/>
            <person name="Nielsen J."/>
            <person name="Oakley B.R."/>
            <person name="Osmani S.A."/>
            <person name="Pakula T."/>
            <person name="Paszewski A."/>
            <person name="Paulsen I."/>
            <person name="Pilsyk S."/>
            <person name="Pocsi I."/>
            <person name="Punt P.J."/>
            <person name="Ram A.F."/>
            <person name="Ren Q."/>
            <person name="Robellet X."/>
            <person name="Robson G."/>
            <person name="Seiboth B."/>
            <person name="van Solingen P."/>
            <person name="Specht T."/>
            <person name="Sun J."/>
            <person name="Taheri-Talesh N."/>
            <person name="Takeshita N."/>
            <person name="Ussery D."/>
            <person name="vanKuyk P.A."/>
            <person name="Visser H."/>
            <person name="van de Vondervoort P.J."/>
            <person name="de Vries R.P."/>
            <person name="Walton J."/>
            <person name="Xiang X."/>
            <person name="Xiong Y."/>
            <person name="Zeng A.P."/>
            <person name="Brandt B.W."/>
            <person name="Cornell M.J."/>
            <person name="van den Hondel C.A."/>
            <person name="Visser J."/>
            <person name="Oliver S.G."/>
            <person name="Turner G."/>
        </authorList>
    </citation>
    <scope>GENOME REANNOTATION</scope>
    <source>
        <strain evidence="3">FGSC A4 / ATCC 38163 / CBS 112.46 / NRRL 194 / M139</strain>
    </source>
</reference>
<dbReference type="PANTHER" id="PTHR24559">
    <property type="entry name" value="TRANSPOSON TY3-I GAG-POL POLYPROTEIN"/>
    <property type="match status" value="1"/>
</dbReference>
<accession>C8VSN6</accession>
<dbReference type="SUPFAM" id="SSF56672">
    <property type="entry name" value="DNA/RNA polymerases"/>
    <property type="match status" value="1"/>
</dbReference>
<dbReference type="InterPro" id="IPR043502">
    <property type="entry name" value="DNA/RNA_pol_sf"/>
</dbReference>
<dbReference type="OMA" id="FHGAIIF"/>
<dbReference type="KEGG" id="ani:ANIA_00536"/>
<dbReference type="eggNOG" id="KOG0017">
    <property type="taxonomic scope" value="Eukaryota"/>
</dbReference>
<dbReference type="InterPro" id="IPR043128">
    <property type="entry name" value="Rev_trsase/Diguanyl_cyclase"/>
</dbReference>
<dbReference type="Gene3D" id="3.10.10.10">
    <property type="entry name" value="HIV Type 1 Reverse Transcriptase, subunit A, domain 1"/>
    <property type="match status" value="1"/>
</dbReference>
<dbReference type="PANTHER" id="PTHR24559:SF444">
    <property type="entry name" value="REVERSE TRANSCRIPTASE DOMAIN-CONTAINING PROTEIN"/>
    <property type="match status" value="1"/>
</dbReference>
<reference evidence="3" key="1">
    <citation type="journal article" date="2005" name="Nature">
        <title>Sequencing of Aspergillus nidulans and comparative analysis with A. fumigatus and A. oryzae.</title>
        <authorList>
            <person name="Galagan J.E."/>
            <person name="Calvo S.E."/>
            <person name="Cuomo C."/>
            <person name="Ma L.J."/>
            <person name="Wortman J.R."/>
            <person name="Batzoglou S."/>
            <person name="Lee S.I."/>
            <person name="Basturkmen M."/>
            <person name="Spevak C.C."/>
            <person name="Clutterbuck J."/>
            <person name="Kapitonov V."/>
            <person name="Jurka J."/>
            <person name="Scazzocchio C."/>
            <person name="Farman M."/>
            <person name="Butler J."/>
            <person name="Purcell S."/>
            <person name="Harris S."/>
            <person name="Braus G.H."/>
            <person name="Draht O."/>
            <person name="Busch S."/>
            <person name="D'Enfert C."/>
            <person name="Bouchier C."/>
            <person name="Goldman G.H."/>
            <person name="Bell-Pedersen D."/>
            <person name="Griffiths-Jones S."/>
            <person name="Doonan J.H."/>
            <person name="Yu J."/>
            <person name="Vienken K."/>
            <person name="Pain A."/>
            <person name="Freitag M."/>
            <person name="Selker E.U."/>
            <person name="Archer D.B."/>
            <person name="Penalva M.A."/>
            <person name="Oakley B.R."/>
            <person name="Momany M."/>
            <person name="Tanaka T."/>
            <person name="Kumagai T."/>
            <person name="Asai K."/>
            <person name="Machida M."/>
            <person name="Nierman W.C."/>
            <person name="Denning D.W."/>
            <person name="Caddick M."/>
            <person name="Hynes M."/>
            <person name="Paoletti M."/>
            <person name="Fischer R."/>
            <person name="Miller B."/>
            <person name="Dyer P."/>
            <person name="Sachs M.S."/>
            <person name="Osmani S.A."/>
            <person name="Birren B.W."/>
        </authorList>
    </citation>
    <scope>NUCLEOTIDE SEQUENCE [LARGE SCALE GENOMIC DNA]</scope>
    <source>
        <strain evidence="3">FGSC A4 / ATCC 38163 / CBS 112.46 / NRRL 194 / M139</strain>
    </source>
</reference>
<dbReference type="Proteomes" id="UP000000560">
    <property type="component" value="Chromosome VIII"/>
</dbReference>
<evidence type="ECO:0000313" key="2">
    <source>
        <dbReference type="EMBL" id="CBF89286.1"/>
    </source>
</evidence>
<dbReference type="InterPro" id="IPR000477">
    <property type="entry name" value="RT_dom"/>
</dbReference>
<organism evidence="2 3">
    <name type="scientific">Emericella nidulans (strain FGSC A4 / ATCC 38163 / CBS 112.46 / NRRL 194 / M139)</name>
    <name type="common">Aspergillus nidulans</name>
    <dbReference type="NCBI Taxonomy" id="227321"/>
    <lineage>
        <taxon>Eukaryota</taxon>
        <taxon>Fungi</taxon>
        <taxon>Dikarya</taxon>
        <taxon>Ascomycota</taxon>
        <taxon>Pezizomycotina</taxon>
        <taxon>Eurotiomycetes</taxon>
        <taxon>Eurotiomycetidae</taxon>
        <taxon>Eurotiales</taxon>
        <taxon>Aspergillaceae</taxon>
        <taxon>Aspergillus</taxon>
        <taxon>Aspergillus subgen. Nidulantes</taxon>
    </lineage>
</organism>
<sequence>MSQEELVVLRKELTELLDKNFIRTLNQIGRAKWFTKLDVSAAFHKIWIAKGQEWMTAFRTRYGLFEWLVTPFGLANAPSTFQKYIN</sequence>
<dbReference type="VEuPathDB" id="FungiDB:AN0536"/>
<name>Q5BFZ4_EMENI</name>
<keyword evidence="3" id="KW-1185">Reference proteome</keyword>
<dbReference type="STRING" id="227321.Q5BFZ4"/>
<proteinExistence type="predicted"/>
<feature type="domain" description="Reverse transcriptase" evidence="1">
    <location>
        <begin position="18"/>
        <end position="86"/>
    </location>
</feature>
<dbReference type="InParanoid" id="Q5BFZ4"/>
<dbReference type="HOGENOM" id="CLU_000384_42_10_1"/>
<evidence type="ECO:0000313" key="3">
    <source>
        <dbReference type="Proteomes" id="UP000000560"/>
    </source>
</evidence>
<accession>Q5BFZ4</accession>
<dbReference type="RefSeq" id="XP_658140.1">
    <property type="nucleotide sequence ID" value="XM_653048.1"/>
</dbReference>
<dbReference type="Pfam" id="PF00078">
    <property type="entry name" value="RVT_1"/>
    <property type="match status" value="1"/>
</dbReference>
<protein>
    <recommendedName>
        <fullName evidence="1">Reverse transcriptase domain-containing protein</fullName>
    </recommendedName>
</protein>
<dbReference type="Gene3D" id="3.30.70.270">
    <property type="match status" value="1"/>
</dbReference>
<dbReference type="AlphaFoldDB" id="Q5BFZ4"/>
<dbReference type="OrthoDB" id="4499277at2759"/>
<dbReference type="GeneID" id="2876315"/>
<dbReference type="EMBL" id="BN001308">
    <property type="protein sequence ID" value="CBF89286.1"/>
    <property type="molecule type" value="Genomic_DNA"/>
</dbReference>